<evidence type="ECO:0000256" key="9">
    <source>
        <dbReference type="ARBA" id="ARBA00023034"/>
    </source>
</evidence>
<evidence type="ECO:0000256" key="11">
    <source>
        <dbReference type="ARBA" id="ARBA00023329"/>
    </source>
</evidence>
<dbReference type="InterPro" id="IPR022775">
    <property type="entry name" value="AP_mu_sigma_su"/>
</dbReference>
<evidence type="ECO:0000259" key="13">
    <source>
        <dbReference type="Pfam" id="PF01217"/>
    </source>
</evidence>
<keyword evidence="11" id="KW-0968">Cytoplasmic vesicle</keyword>
<reference evidence="14 15" key="1">
    <citation type="submission" date="2023-11" db="EMBL/GenBank/DDBJ databases">
        <title>Dfirmibasis_genome.</title>
        <authorList>
            <person name="Edelbroek B."/>
            <person name="Kjellin J."/>
            <person name="Jerlstrom-Hultqvist J."/>
            <person name="Soderbom F."/>
        </authorList>
    </citation>
    <scope>NUCLEOTIDE SEQUENCE [LARGE SCALE GENOMIC DNA]</scope>
    <source>
        <strain evidence="14 15">TNS-C-14</strain>
    </source>
</reference>
<comment type="caution">
    <text evidence="14">The sequence shown here is derived from an EMBL/GenBank/DDBJ whole genome shotgun (WGS) entry which is preliminary data.</text>
</comment>
<accession>A0AAN7U8F6</accession>
<keyword evidence="5" id="KW-0813">Transport</keyword>
<dbReference type="Gene3D" id="3.30.450.60">
    <property type="match status" value="1"/>
</dbReference>
<evidence type="ECO:0000256" key="2">
    <source>
        <dbReference type="ARBA" id="ARBA00004347"/>
    </source>
</evidence>
<dbReference type="GO" id="GO:0000139">
    <property type="term" value="C:Golgi membrane"/>
    <property type="evidence" value="ECO:0007669"/>
    <property type="project" value="UniProtKB-SubCell"/>
</dbReference>
<comment type="function">
    <text evidence="12">The coatomer is a cytosolic protein complex that binds to dilysine motifs and reversibly associates with Golgi non-clathrin-coated vesicles, which further mediate biosynthetic protein transport from the ER, via the Golgi up to the trans Golgi network. Coatomer complex is required for budding from Golgi membranes, and is essential for the retrograde Golgi-to-ER transport of dilysine-tagged proteins. The zeta subunit may be involved in regulating the coat assembly and, hence, the rate of biosynthetic protein transport due to its association-dissociation properties with the coatomer complex.</text>
</comment>
<dbReference type="GO" id="GO:0006886">
    <property type="term" value="P:intracellular protein transport"/>
    <property type="evidence" value="ECO:0007669"/>
    <property type="project" value="TreeGrafter"/>
</dbReference>
<dbReference type="GO" id="GO:0006890">
    <property type="term" value="P:retrograde vesicle-mediated transport, Golgi to endoplasmic reticulum"/>
    <property type="evidence" value="ECO:0007669"/>
    <property type="project" value="InterPro"/>
</dbReference>
<evidence type="ECO:0000256" key="12">
    <source>
        <dbReference type="ARBA" id="ARBA00045555"/>
    </source>
</evidence>
<dbReference type="Proteomes" id="UP001344447">
    <property type="component" value="Unassembled WGS sequence"/>
</dbReference>
<evidence type="ECO:0000313" key="15">
    <source>
        <dbReference type="Proteomes" id="UP001344447"/>
    </source>
</evidence>
<dbReference type="InterPro" id="IPR039652">
    <property type="entry name" value="Coatomer_zeta"/>
</dbReference>
<keyword evidence="9" id="KW-0333">Golgi apparatus</keyword>
<evidence type="ECO:0000256" key="5">
    <source>
        <dbReference type="ARBA" id="ARBA00022448"/>
    </source>
</evidence>
<evidence type="ECO:0000256" key="1">
    <source>
        <dbReference type="ARBA" id="ARBA00004255"/>
    </source>
</evidence>
<keyword evidence="8" id="KW-0653">Protein transport</keyword>
<keyword evidence="15" id="KW-1185">Reference proteome</keyword>
<comment type="similarity">
    <text evidence="3">Belongs to the adaptor complexes small subunit family.</text>
</comment>
<keyword evidence="7" id="KW-0931">ER-Golgi transport</keyword>
<keyword evidence="10" id="KW-0472">Membrane</keyword>
<dbReference type="Pfam" id="PF01217">
    <property type="entry name" value="Clat_adaptor_s"/>
    <property type="match status" value="1"/>
</dbReference>
<feature type="domain" description="AP complex mu/sigma subunit" evidence="13">
    <location>
        <begin position="7"/>
        <end position="155"/>
    </location>
</feature>
<keyword evidence="6" id="KW-0963">Cytoplasm</keyword>
<comment type="subunit">
    <text evidence="4">Oligomeric complex that consists of at least the alpha, beta, beta', gamma, delta, epsilon and zeta subunits.</text>
</comment>
<dbReference type="GO" id="GO:0006891">
    <property type="term" value="P:intra-Golgi vesicle-mediated transport"/>
    <property type="evidence" value="ECO:0007669"/>
    <property type="project" value="TreeGrafter"/>
</dbReference>
<protein>
    <recommendedName>
        <fullName evidence="13">AP complex mu/sigma subunit domain-containing protein</fullName>
    </recommendedName>
</protein>
<evidence type="ECO:0000256" key="7">
    <source>
        <dbReference type="ARBA" id="ARBA00022892"/>
    </source>
</evidence>
<dbReference type="AlphaFoldDB" id="A0AAN7U8F6"/>
<gene>
    <name evidence="14" type="ORF">RB653_003671</name>
</gene>
<evidence type="ECO:0000256" key="10">
    <source>
        <dbReference type="ARBA" id="ARBA00023136"/>
    </source>
</evidence>
<evidence type="ECO:0000256" key="8">
    <source>
        <dbReference type="ARBA" id="ARBA00022927"/>
    </source>
</evidence>
<evidence type="ECO:0000313" key="14">
    <source>
        <dbReference type="EMBL" id="KAK5582088.1"/>
    </source>
</evidence>
<comment type="subcellular location">
    <subcellularLocation>
        <location evidence="2">Cytoplasmic vesicle</location>
        <location evidence="2">COPI-coated vesicle membrane</location>
        <topology evidence="2">Peripheral membrane protein</topology>
        <orientation evidence="2">Cytoplasmic side</orientation>
    </subcellularLocation>
    <subcellularLocation>
        <location evidence="1">Golgi apparatus membrane</location>
        <topology evidence="1">Peripheral membrane protein</topology>
        <orientation evidence="1">Cytoplasmic side</orientation>
    </subcellularLocation>
</comment>
<dbReference type="GO" id="GO:0030126">
    <property type="term" value="C:COPI vesicle coat"/>
    <property type="evidence" value="ECO:0007669"/>
    <property type="project" value="InterPro"/>
</dbReference>
<evidence type="ECO:0000256" key="3">
    <source>
        <dbReference type="ARBA" id="ARBA00006972"/>
    </source>
</evidence>
<organism evidence="14 15">
    <name type="scientific">Dictyostelium firmibasis</name>
    <dbReference type="NCBI Taxonomy" id="79012"/>
    <lineage>
        <taxon>Eukaryota</taxon>
        <taxon>Amoebozoa</taxon>
        <taxon>Evosea</taxon>
        <taxon>Eumycetozoa</taxon>
        <taxon>Dictyostelia</taxon>
        <taxon>Dictyosteliales</taxon>
        <taxon>Dictyosteliaceae</taxon>
        <taxon>Dictyostelium</taxon>
    </lineage>
</organism>
<proteinExistence type="inferred from homology"/>
<name>A0AAN7U8F6_9MYCE</name>
<evidence type="ECO:0000256" key="6">
    <source>
        <dbReference type="ARBA" id="ARBA00022490"/>
    </source>
</evidence>
<evidence type="ECO:0000256" key="4">
    <source>
        <dbReference type="ARBA" id="ARBA00011775"/>
    </source>
</evidence>
<dbReference type="FunFam" id="3.30.450.60:FF:000036">
    <property type="entry name" value="Clathrin adaptor complex small chain subfamily protein"/>
    <property type="match status" value="1"/>
</dbReference>
<dbReference type="PANTHER" id="PTHR11043:SF0">
    <property type="entry name" value="COATOMER SUBUNIT ZETA"/>
    <property type="match status" value="1"/>
</dbReference>
<dbReference type="EMBL" id="JAVFKY010000001">
    <property type="protein sequence ID" value="KAK5582088.1"/>
    <property type="molecule type" value="Genomic_DNA"/>
</dbReference>
<dbReference type="InterPro" id="IPR011012">
    <property type="entry name" value="Longin-like_dom_sf"/>
</dbReference>
<dbReference type="PANTHER" id="PTHR11043">
    <property type="entry name" value="ZETA-COAT PROTEIN"/>
    <property type="match status" value="1"/>
</dbReference>
<sequence length="178" mass="19921">MDDIVYQIKAIIVLDSNGKRLCSCFYDPPGTPITTITEKDKFEKLIFEKCKTSNCELEIIDNKVVIGSKQSDVWIFVVGASLKSNELALLDVLNTLISLFKKACATDESIMITKKTFLENYAVIRLYIDEVISDGIIFEVDEEIILNRVPIADHAAQSLNEAIEMAKEKAKGFGFGFL</sequence>
<dbReference type="SUPFAM" id="SSF64356">
    <property type="entry name" value="SNARE-like"/>
    <property type="match status" value="1"/>
</dbReference>